<dbReference type="AlphaFoldDB" id="A0A7R9FSD4"/>
<dbReference type="EMBL" id="LR904366">
    <property type="protein sequence ID" value="CAD7252790.1"/>
    <property type="molecule type" value="Genomic_DNA"/>
</dbReference>
<accession>A0A7R9FSD4</accession>
<sequence>MTPSVPITSMCVLLWAALVVFSDAQSTERNEVRADRHQILDGLVATDFPYALDVCQCKLNDSLRVEVRNQKIQEGLLSQVPASLAEEADPHLTFHPLPMQERPNV</sequence>
<organism evidence="2">
    <name type="scientific">Darwinula stevensoni</name>
    <dbReference type="NCBI Taxonomy" id="69355"/>
    <lineage>
        <taxon>Eukaryota</taxon>
        <taxon>Metazoa</taxon>
        <taxon>Ecdysozoa</taxon>
        <taxon>Arthropoda</taxon>
        <taxon>Crustacea</taxon>
        <taxon>Oligostraca</taxon>
        <taxon>Ostracoda</taxon>
        <taxon>Podocopa</taxon>
        <taxon>Podocopida</taxon>
        <taxon>Darwinulocopina</taxon>
        <taxon>Darwinuloidea</taxon>
        <taxon>Darwinulidae</taxon>
        <taxon>Darwinula</taxon>
    </lineage>
</organism>
<reference evidence="2" key="1">
    <citation type="submission" date="2020-11" db="EMBL/GenBank/DDBJ databases">
        <authorList>
            <person name="Tran Van P."/>
        </authorList>
    </citation>
    <scope>NUCLEOTIDE SEQUENCE</scope>
</reference>
<gene>
    <name evidence="2" type="ORF">DSTB1V02_LOCUS12544</name>
</gene>
<keyword evidence="3" id="KW-1185">Reference proteome</keyword>
<keyword evidence="1" id="KW-0732">Signal</keyword>
<feature type="signal peptide" evidence="1">
    <location>
        <begin position="1"/>
        <end position="24"/>
    </location>
</feature>
<evidence type="ECO:0000256" key="1">
    <source>
        <dbReference type="SAM" id="SignalP"/>
    </source>
</evidence>
<dbReference type="EMBL" id="CAJPEV010004849">
    <property type="protein sequence ID" value="CAG0902398.1"/>
    <property type="molecule type" value="Genomic_DNA"/>
</dbReference>
<proteinExistence type="predicted"/>
<evidence type="ECO:0000313" key="3">
    <source>
        <dbReference type="Proteomes" id="UP000677054"/>
    </source>
</evidence>
<feature type="chain" id="PRO_5036403196" evidence="1">
    <location>
        <begin position="25"/>
        <end position="105"/>
    </location>
</feature>
<dbReference type="Proteomes" id="UP000677054">
    <property type="component" value="Unassembled WGS sequence"/>
</dbReference>
<name>A0A7R9FSD4_9CRUS</name>
<evidence type="ECO:0000313" key="2">
    <source>
        <dbReference type="EMBL" id="CAD7252790.1"/>
    </source>
</evidence>
<protein>
    <submittedName>
        <fullName evidence="2">Uncharacterized protein</fullName>
    </submittedName>
</protein>